<organism evidence="3 4">
    <name type="scientific">Microbacterium lacus</name>
    <dbReference type="NCBI Taxonomy" id="415217"/>
    <lineage>
        <taxon>Bacteria</taxon>
        <taxon>Bacillati</taxon>
        <taxon>Actinomycetota</taxon>
        <taxon>Actinomycetes</taxon>
        <taxon>Micrococcales</taxon>
        <taxon>Microbacteriaceae</taxon>
        <taxon>Microbacterium</taxon>
    </lineage>
</organism>
<evidence type="ECO:0000313" key="4">
    <source>
        <dbReference type="Proteomes" id="UP001500596"/>
    </source>
</evidence>
<reference evidence="3 4" key="1">
    <citation type="journal article" date="2019" name="Int. J. Syst. Evol. Microbiol.">
        <title>The Global Catalogue of Microorganisms (GCM) 10K type strain sequencing project: providing services to taxonomists for standard genome sequencing and annotation.</title>
        <authorList>
            <consortium name="The Broad Institute Genomics Platform"/>
            <consortium name="The Broad Institute Genome Sequencing Center for Infectious Disease"/>
            <person name="Wu L."/>
            <person name="Ma J."/>
        </authorList>
    </citation>
    <scope>NUCLEOTIDE SEQUENCE [LARGE SCALE GENOMIC DNA]</scope>
    <source>
        <strain evidence="3 4">JCM 15575</strain>
    </source>
</reference>
<dbReference type="InterPro" id="IPR039420">
    <property type="entry name" value="WalR-like"/>
</dbReference>
<dbReference type="Proteomes" id="UP001500596">
    <property type="component" value="Unassembled WGS sequence"/>
</dbReference>
<dbReference type="EMBL" id="BAAAPK010000001">
    <property type="protein sequence ID" value="GAA1681740.1"/>
    <property type="molecule type" value="Genomic_DNA"/>
</dbReference>
<dbReference type="InterPro" id="IPR036388">
    <property type="entry name" value="WH-like_DNA-bd_sf"/>
</dbReference>
<proteinExistence type="predicted"/>
<feature type="domain" description="HTH luxR-type" evidence="2">
    <location>
        <begin position="402"/>
        <end position="467"/>
    </location>
</feature>
<dbReference type="PROSITE" id="PS00622">
    <property type="entry name" value="HTH_LUXR_1"/>
    <property type="match status" value="1"/>
</dbReference>
<dbReference type="PROSITE" id="PS50043">
    <property type="entry name" value="HTH_LUXR_2"/>
    <property type="match status" value="2"/>
</dbReference>
<dbReference type="SUPFAM" id="SSF46894">
    <property type="entry name" value="C-terminal effector domain of the bipartite response regulators"/>
    <property type="match status" value="2"/>
</dbReference>
<name>A0ABN2H5K9_9MICO</name>
<gene>
    <name evidence="3" type="ORF">GCM10009807_27110</name>
</gene>
<protein>
    <recommendedName>
        <fullName evidence="2">HTH luxR-type domain-containing protein</fullName>
    </recommendedName>
</protein>
<accession>A0ABN2H5K9</accession>
<dbReference type="Pfam" id="PF00196">
    <property type="entry name" value="GerE"/>
    <property type="match status" value="2"/>
</dbReference>
<comment type="caution">
    <text evidence="3">The sequence shown here is derived from an EMBL/GenBank/DDBJ whole genome shotgun (WGS) entry which is preliminary data.</text>
</comment>
<dbReference type="PRINTS" id="PR00038">
    <property type="entry name" value="HTHLUXR"/>
</dbReference>
<evidence type="ECO:0000313" key="3">
    <source>
        <dbReference type="EMBL" id="GAA1681740.1"/>
    </source>
</evidence>
<feature type="domain" description="HTH luxR-type" evidence="2">
    <location>
        <begin position="468"/>
        <end position="533"/>
    </location>
</feature>
<evidence type="ECO:0000259" key="2">
    <source>
        <dbReference type="PROSITE" id="PS50043"/>
    </source>
</evidence>
<dbReference type="PANTHER" id="PTHR43214">
    <property type="entry name" value="TWO-COMPONENT RESPONSE REGULATOR"/>
    <property type="match status" value="1"/>
</dbReference>
<dbReference type="SMART" id="SM00421">
    <property type="entry name" value="HTH_LUXR"/>
    <property type="match status" value="2"/>
</dbReference>
<evidence type="ECO:0000256" key="1">
    <source>
        <dbReference type="ARBA" id="ARBA00023125"/>
    </source>
</evidence>
<keyword evidence="4" id="KW-1185">Reference proteome</keyword>
<sequence>MDRPTELDHTLARLMRGGAIRPAIDGAPDSFLLALHSLELVWLSDFDAAARCAARAVADARDPDARALARAAASIAKACCTDLEITATLNDPLSAALADPAPLTAALARPVWVLLAEGALAGARLDLATPLLARMRATDGDLFGVVRHPFAVFIYALEARASMFRGDVSQARVHADAGIAAAEGAVPTLFARACAALVAGSADERARTRALIAEVERSDVPIVDAVTRGCRVLAAFAAIAIGEHGRASRLIVLAGGDEDLSHLRIIDRAWGFEMLVAEAASRGDARGAARWHERAQVLARHPMATASLDRMASHRALLDGSFDTAIAVSERSARDARRQQRGVEAIEAEILLARSRIAAHRSGDAARALTDLAASALDSGHRSARRAAGRELRRIGRRLPPAAPGWAGLSPREQEVATLLARGLSNAQIARAMFVSEATVRVHVSRILRTLGVPTRSAIGAADPSPSAAKSLPPLTRRQRAVAELIATGATNKHIAAKLGIGVPTVEKHVAAVFARWGVRSRAEVARLVRQEPPPTAA</sequence>
<dbReference type="InterPro" id="IPR000792">
    <property type="entry name" value="Tscrpt_reg_LuxR_C"/>
</dbReference>
<keyword evidence="1" id="KW-0238">DNA-binding</keyword>
<dbReference type="CDD" id="cd06170">
    <property type="entry name" value="LuxR_C_like"/>
    <property type="match status" value="2"/>
</dbReference>
<dbReference type="InterPro" id="IPR016032">
    <property type="entry name" value="Sig_transdc_resp-reg_C-effctor"/>
</dbReference>
<dbReference type="Gene3D" id="1.10.10.10">
    <property type="entry name" value="Winged helix-like DNA-binding domain superfamily/Winged helix DNA-binding domain"/>
    <property type="match status" value="2"/>
</dbReference>
<dbReference type="RefSeq" id="WP_344055417.1">
    <property type="nucleotide sequence ID" value="NZ_BAAAPK010000001.1"/>
</dbReference>